<dbReference type="CDD" id="cd07123">
    <property type="entry name" value="ALDH_F4-17_P5CDH"/>
    <property type="match status" value="1"/>
</dbReference>
<dbReference type="InterPro" id="IPR005931">
    <property type="entry name" value="P5CDH/ALDH4A1"/>
</dbReference>
<dbReference type="EMBL" id="QFQP01000025">
    <property type="protein sequence ID" value="PZR08420.1"/>
    <property type="molecule type" value="Genomic_DNA"/>
</dbReference>
<evidence type="ECO:0000256" key="6">
    <source>
        <dbReference type="ARBA" id="ARBA00023062"/>
    </source>
</evidence>
<dbReference type="Pfam" id="PF00171">
    <property type="entry name" value="Aldedh"/>
    <property type="match status" value="1"/>
</dbReference>
<dbReference type="FunFam" id="3.40.309.10:FF:000005">
    <property type="entry name" value="1-pyrroline-5-carboxylate dehydrogenase 1"/>
    <property type="match status" value="1"/>
</dbReference>
<dbReference type="PANTHER" id="PTHR42862:SF1">
    <property type="entry name" value="DELTA-1-PYRROLINE-5-CARBOXYLATE DEHYDROGENASE 2, ISOFORM A-RELATED"/>
    <property type="match status" value="1"/>
</dbReference>
<accession>A0A2W5SZI6</accession>
<evidence type="ECO:0000256" key="10">
    <source>
        <dbReference type="RuleBase" id="RU003345"/>
    </source>
</evidence>
<dbReference type="InterPro" id="IPR016160">
    <property type="entry name" value="Ald_DH_CS_CYS"/>
</dbReference>
<dbReference type="PROSITE" id="PS00070">
    <property type="entry name" value="ALDEHYDE_DEHYDR_CYS"/>
    <property type="match status" value="1"/>
</dbReference>
<dbReference type="InterPro" id="IPR016162">
    <property type="entry name" value="Ald_DH_N"/>
</dbReference>
<organism evidence="12 13">
    <name type="scientific">Archangium gephyra</name>
    <dbReference type="NCBI Taxonomy" id="48"/>
    <lineage>
        <taxon>Bacteria</taxon>
        <taxon>Pseudomonadati</taxon>
        <taxon>Myxococcota</taxon>
        <taxon>Myxococcia</taxon>
        <taxon>Myxococcales</taxon>
        <taxon>Cystobacterineae</taxon>
        <taxon>Archangiaceae</taxon>
        <taxon>Archangium</taxon>
    </lineage>
</organism>
<comment type="similarity">
    <text evidence="2 10">Belongs to the aldehyde dehydrogenase family.</text>
</comment>
<dbReference type="SUPFAM" id="SSF53720">
    <property type="entry name" value="ALDH-like"/>
    <property type="match status" value="1"/>
</dbReference>
<dbReference type="InterPro" id="IPR029510">
    <property type="entry name" value="Ald_DH_CS_GLU"/>
</dbReference>
<dbReference type="PROSITE" id="PS00687">
    <property type="entry name" value="ALDEHYDE_DEHYDR_GLU"/>
    <property type="match status" value="1"/>
</dbReference>
<feature type="active site" evidence="9">
    <location>
        <position position="291"/>
    </location>
</feature>
<evidence type="ECO:0000256" key="5">
    <source>
        <dbReference type="ARBA" id="ARBA00023027"/>
    </source>
</evidence>
<dbReference type="Proteomes" id="UP000249061">
    <property type="component" value="Unassembled WGS sequence"/>
</dbReference>
<dbReference type="Gene3D" id="3.40.309.10">
    <property type="entry name" value="Aldehyde Dehydrogenase, Chain A, domain 2"/>
    <property type="match status" value="1"/>
</dbReference>
<feature type="domain" description="Aldehyde dehydrogenase" evidence="11">
    <location>
        <begin position="53"/>
        <end position="523"/>
    </location>
</feature>
<evidence type="ECO:0000256" key="2">
    <source>
        <dbReference type="ARBA" id="ARBA00009986"/>
    </source>
</evidence>
<evidence type="ECO:0000259" key="11">
    <source>
        <dbReference type="Pfam" id="PF00171"/>
    </source>
</evidence>
<dbReference type="InterPro" id="IPR016163">
    <property type="entry name" value="Ald_DH_C"/>
</dbReference>
<reference evidence="12 13" key="1">
    <citation type="submission" date="2017-08" db="EMBL/GenBank/DDBJ databases">
        <title>Infants hospitalized years apart are colonized by the same room-sourced microbial strains.</title>
        <authorList>
            <person name="Brooks B."/>
            <person name="Olm M.R."/>
            <person name="Firek B.A."/>
            <person name="Baker R."/>
            <person name="Thomas B.C."/>
            <person name="Morowitz M.J."/>
            <person name="Banfield J.F."/>
        </authorList>
    </citation>
    <scope>NUCLEOTIDE SEQUENCE [LARGE SCALE GENOMIC DNA]</scope>
    <source>
        <strain evidence="12">S2_003_000_R2_14</strain>
    </source>
</reference>
<evidence type="ECO:0000256" key="7">
    <source>
        <dbReference type="ARBA" id="ARBA00032259"/>
    </source>
</evidence>
<dbReference type="EC" id="1.2.1.88" evidence="3"/>
<dbReference type="GO" id="GO:0009898">
    <property type="term" value="C:cytoplasmic side of plasma membrane"/>
    <property type="evidence" value="ECO:0007669"/>
    <property type="project" value="TreeGrafter"/>
</dbReference>
<dbReference type="Gene3D" id="3.40.605.10">
    <property type="entry name" value="Aldehyde Dehydrogenase, Chain A, domain 1"/>
    <property type="match status" value="1"/>
</dbReference>
<proteinExistence type="inferred from homology"/>
<dbReference type="GO" id="GO:0004657">
    <property type="term" value="F:proline dehydrogenase activity"/>
    <property type="evidence" value="ECO:0007669"/>
    <property type="project" value="UniProtKB-ARBA"/>
</dbReference>
<comment type="catalytic activity">
    <reaction evidence="8">
        <text>L-glutamate 5-semialdehyde + NAD(+) + H2O = L-glutamate + NADH + 2 H(+)</text>
        <dbReference type="Rhea" id="RHEA:30235"/>
        <dbReference type="ChEBI" id="CHEBI:15377"/>
        <dbReference type="ChEBI" id="CHEBI:15378"/>
        <dbReference type="ChEBI" id="CHEBI:29985"/>
        <dbReference type="ChEBI" id="CHEBI:57540"/>
        <dbReference type="ChEBI" id="CHEBI:57945"/>
        <dbReference type="ChEBI" id="CHEBI:58066"/>
        <dbReference type="EC" id="1.2.1.88"/>
    </reaction>
</comment>
<dbReference type="InterPro" id="IPR015590">
    <property type="entry name" value="Aldehyde_DH_dom"/>
</dbReference>
<dbReference type="AlphaFoldDB" id="A0A2W5SZI6"/>
<dbReference type="NCBIfam" id="TIGR01236">
    <property type="entry name" value="D1pyr5carbox1"/>
    <property type="match status" value="1"/>
</dbReference>
<keyword evidence="4 10" id="KW-0560">Oxidoreductase</keyword>
<dbReference type="UniPathway" id="UPA00261">
    <property type="reaction ID" value="UER00374"/>
</dbReference>
<dbReference type="InterPro" id="IPR050485">
    <property type="entry name" value="Proline_metab_enzyme"/>
</dbReference>
<protein>
    <recommendedName>
        <fullName evidence="7">L-glutamate gamma-semialdehyde dehydrogenase</fullName>
        <ecNumber evidence="3">1.2.1.88</ecNumber>
    </recommendedName>
    <alternativeName>
        <fullName evidence="7">L-glutamate gamma-semialdehyde dehydrogenase</fullName>
    </alternativeName>
</protein>
<evidence type="ECO:0000256" key="9">
    <source>
        <dbReference type="PROSITE-ProRule" id="PRU10007"/>
    </source>
</evidence>
<dbReference type="GO" id="GO:0010133">
    <property type="term" value="P:L-proline catabolic process to L-glutamate"/>
    <property type="evidence" value="ECO:0007669"/>
    <property type="project" value="UniProtKB-UniPathway"/>
</dbReference>
<evidence type="ECO:0000256" key="1">
    <source>
        <dbReference type="ARBA" id="ARBA00004786"/>
    </source>
</evidence>
<evidence type="ECO:0000313" key="12">
    <source>
        <dbReference type="EMBL" id="PZR08420.1"/>
    </source>
</evidence>
<evidence type="ECO:0000256" key="3">
    <source>
        <dbReference type="ARBA" id="ARBA00012884"/>
    </source>
</evidence>
<dbReference type="InterPro" id="IPR016161">
    <property type="entry name" value="Ald_DH/histidinol_DH"/>
</dbReference>
<evidence type="ECO:0000256" key="8">
    <source>
        <dbReference type="ARBA" id="ARBA00048142"/>
    </source>
</evidence>
<keyword evidence="5" id="KW-0520">NAD</keyword>
<gene>
    <name evidence="12" type="primary">pruA</name>
    <name evidence="12" type="ORF">DI536_24900</name>
</gene>
<evidence type="ECO:0000256" key="4">
    <source>
        <dbReference type="ARBA" id="ARBA00023002"/>
    </source>
</evidence>
<evidence type="ECO:0000313" key="13">
    <source>
        <dbReference type="Proteomes" id="UP000249061"/>
    </source>
</evidence>
<comment type="pathway">
    <text evidence="1">Amino-acid degradation; L-proline degradation into L-glutamate; L-glutamate from L-proline: step 2/2.</text>
</comment>
<comment type="caution">
    <text evidence="12">The sequence shown here is derived from an EMBL/GenBank/DDBJ whole genome shotgun (WGS) entry which is preliminary data.</text>
</comment>
<dbReference type="PANTHER" id="PTHR42862">
    <property type="entry name" value="DELTA-1-PYRROLINE-5-CARBOXYLATE DEHYDROGENASE 1, ISOFORM A-RELATED"/>
    <property type="match status" value="1"/>
</dbReference>
<name>A0A2W5SZI6_9BACT</name>
<dbReference type="GO" id="GO:0003842">
    <property type="term" value="F:L-glutamate gamma-semialdehyde dehydrogenase activity"/>
    <property type="evidence" value="ECO:0007669"/>
    <property type="project" value="UniProtKB-EC"/>
</dbReference>
<sequence>MSHARAPQPVNEPIKQYAPGTPERAELKAALSRVASERVEIPVVIGGEEIHTGKTFEVRSPFDQQKVLAVVHAAGPEHVAQAIEAGLEAKKTWAALPLAERSAVMLKAAELLATKYRARINAVTMWGQGKTAFQSEIDAACEGIDFLRFNAHFAQQIAETQPSSGPGIWNQTDYRPLDGFVFAVAPFNFTAIALNLATAPALMGNTVLFKPSETASLAAWTLMEILREAGLPDGVINFLPGAGAPLGAAALAHRDFGGLHFTGSTATFNAMWKTIGDTLPSYRQYPRIVGETGGKDFIFVHPSADEDLDAVAVAIARGGFEFQGQKCSACSRVYVPKSLWPRLERILVPMVAAITMGPVTDFRNFMSAVIDEKSFKKCSAYIELARGPEAKILSGGTVDRSTGWYVRPTLVQVTNPRHRLMTEEIFGPIVSLYVYDDEKLDETLVECDQASPYALTGSIFARDAHSIVKLSAALRHAAGNFYINDKPTGAVVGQQPFGGSRASGTNDKAGSMWNLLRWTSPRTIKETFVPPTTLGYPFMGAE</sequence>
<keyword evidence="6" id="KW-0642">Proline metabolism</keyword>
<dbReference type="FunFam" id="3.40.605.10:FF:000006">
    <property type="entry name" value="1-pyrroline-5-carboxylate dehydrogenase"/>
    <property type="match status" value="1"/>
</dbReference>